<name>A0A7R9KXU0_9ACAR</name>
<dbReference type="Proteomes" id="UP000759131">
    <property type="component" value="Unassembled WGS sequence"/>
</dbReference>
<sequence>MTKSYGTFPELFDACFDKISKELFKCDEWARRWVGSGHDQAKCCQLKCTREEVEILDVMGVLATLMLNVQLNVLCQN</sequence>
<evidence type="ECO:0000313" key="1">
    <source>
        <dbReference type="EMBL" id="CAD7630288.1"/>
    </source>
</evidence>
<keyword evidence="2" id="KW-1185">Reference proteome</keyword>
<evidence type="ECO:0000313" key="2">
    <source>
        <dbReference type="Proteomes" id="UP000759131"/>
    </source>
</evidence>
<reference evidence="1" key="1">
    <citation type="submission" date="2020-11" db="EMBL/GenBank/DDBJ databases">
        <authorList>
            <person name="Tran Van P."/>
        </authorList>
    </citation>
    <scope>NUCLEOTIDE SEQUENCE</scope>
</reference>
<dbReference type="EMBL" id="OC862502">
    <property type="protein sequence ID" value="CAD7630288.1"/>
    <property type="molecule type" value="Genomic_DNA"/>
</dbReference>
<organism evidence="1">
    <name type="scientific">Medioppia subpectinata</name>
    <dbReference type="NCBI Taxonomy" id="1979941"/>
    <lineage>
        <taxon>Eukaryota</taxon>
        <taxon>Metazoa</taxon>
        <taxon>Ecdysozoa</taxon>
        <taxon>Arthropoda</taxon>
        <taxon>Chelicerata</taxon>
        <taxon>Arachnida</taxon>
        <taxon>Acari</taxon>
        <taxon>Acariformes</taxon>
        <taxon>Sarcoptiformes</taxon>
        <taxon>Oribatida</taxon>
        <taxon>Brachypylina</taxon>
        <taxon>Oppioidea</taxon>
        <taxon>Oppiidae</taxon>
        <taxon>Medioppia</taxon>
    </lineage>
</organism>
<dbReference type="AlphaFoldDB" id="A0A7R9KXU0"/>
<accession>A0A7R9KXU0</accession>
<protein>
    <submittedName>
        <fullName evidence="1">Uncharacterized protein</fullName>
    </submittedName>
</protein>
<gene>
    <name evidence="1" type="ORF">OSB1V03_LOCUS10701</name>
</gene>
<dbReference type="EMBL" id="CAJPIZ010007927">
    <property type="protein sequence ID" value="CAG2110718.1"/>
    <property type="molecule type" value="Genomic_DNA"/>
</dbReference>
<proteinExistence type="predicted"/>